<keyword evidence="8 10" id="KW-0460">Magnesium</keyword>
<feature type="site" description="Interaction with substrate tRNA" evidence="10">
    <location>
        <position position="100"/>
    </location>
</feature>
<organism evidence="14 15">
    <name type="scientific">Sharpea azabuensis</name>
    <dbReference type="NCBI Taxonomy" id="322505"/>
    <lineage>
        <taxon>Bacteria</taxon>
        <taxon>Bacillati</taxon>
        <taxon>Bacillota</taxon>
        <taxon>Erysipelotrichia</taxon>
        <taxon>Erysipelotrichales</taxon>
        <taxon>Coprobacillaceae</taxon>
        <taxon>Sharpea</taxon>
    </lineage>
</organism>
<evidence type="ECO:0000256" key="9">
    <source>
        <dbReference type="ARBA" id="ARBA00049563"/>
    </source>
</evidence>
<feature type="binding site" evidence="10">
    <location>
        <begin position="9"/>
        <end position="16"/>
    </location>
    <ligand>
        <name>ATP</name>
        <dbReference type="ChEBI" id="CHEBI:30616"/>
    </ligand>
</feature>
<name>A0A1H6QY98_9FIRM</name>
<feature type="site" description="Interaction with substrate tRNA" evidence="10">
    <location>
        <position position="125"/>
    </location>
</feature>
<evidence type="ECO:0000256" key="1">
    <source>
        <dbReference type="ARBA" id="ARBA00001946"/>
    </source>
</evidence>
<evidence type="ECO:0000256" key="10">
    <source>
        <dbReference type="HAMAP-Rule" id="MF_00185"/>
    </source>
</evidence>
<evidence type="ECO:0000313" key="15">
    <source>
        <dbReference type="Proteomes" id="UP000183028"/>
    </source>
</evidence>
<proteinExistence type="inferred from homology"/>
<dbReference type="Pfam" id="PF01715">
    <property type="entry name" value="IPPT"/>
    <property type="match status" value="1"/>
</dbReference>
<evidence type="ECO:0000256" key="4">
    <source>
        <dbReference type="ARBA" id="ARBA00022679"/>
    </source>
</evidence>
<dbReference type="HAMAP" id="MF_00185">
    <property type="entry name" value="IPP_trans"/>
    <property type="match status" value="1"/>
</dbReference>
<accession>A0A1H6QY98</accession>
<keyword evidence="6 10" id="KW-0547">Nucleotide-binding</keyword>
<dbReference type="NCBIfam" id="TIGR00174">
    <property type="entry name" value="miaA"/>
    <property type="match status" value="1"/>
</dbReference>
<feature type="binding site" evidence="10">
    <location>
        <begin position="11"/>
        <end position="16"/>
    </location>
    <ligand>
        <name>substrate</name>
    </ligand>
</feature>
<dbReference type="GO" id="GO:0005524">
    <property type="term" value="F:ATP binding"/>
    <property type="evidence" value="ECO:0007669"/>
    <property type="project" value="UniProtKB-UniRule"/>
</dbReference>
<dbReference type="InterPro" id="IPR027417">
    <property type="entry name" value="P-loop_NTPase"/>
</dbReference>
<dbReference type="OrthoDB" id="9776390at2"/>
<evidence type="ECO:0000256" key="8">
    <source>
        <dbReference type="ARBA" id="ARBA00022842"/>
    </source>
</evidence>
<comment type="function">
    <text evidence="2 10 12">Catalyzes the transfer of a dimethylallyl group onto the adenine at position 37 in tRNAs that read codons beginning with uridine, leading to the formation of N6-(dimethylallyl)adenosine (i(6)A).</text>
</comment>
<evidence type="ECO:0000256" key="6">
    <source>
        <dbReference type="ARBA" id="ARBA00022741"/>
    </source>
</evidence>
<keyword evidence="5 10" id="KW-0819">tRNA processing</keyword>
<keyword evidence="7 10" id="KW-0067">ATP-binding</keyword>
<dbReference type="Gene3D" id="3.40.50.300">
    <property type="entry name" value="P-loop containing nucleotide triphosphate hydrolases"/>
    <property type="match status" value="1"/>
</dbReference>
<evidence type="ECO:0000313" key="14">
    <source>
        <dbReference type="EMBL" id="SEI48661.1"/>
    </source>
</evidence>
<comment type="similarity">
    <text evidence="3 10 13">Belongs to the IPP transferase family.</text>
</comment>
<keyword evidence="15" id="KW-1185">Reference proteome</keyword>
<comment type="cofactor">
    <cofactor evidence="1 10">
        <name>Mg(2+)</name>
        <dbReference type="ChEBI" id="CHEBI:18420"/>
    </cofactor>
</comment>
<dbReference type="eggNOG" id="COG0324">
    <property type="taxonomic scope" value="Bacteria"/>
</dbReference>
<dbReference type="STRING" id="322505.SAMN04487836_1538"/>
<evidence type="ECO:0000256" key="12">
    <source>
        <dbReference type="RuleBase" id="RU003784"/>
    </source>
</evidence>
<comment type="caution">
    <text evidence="10">Lacks conserved residue(s) required for the propagation of feature annotation.</text>
</comment>
<reference evidence="15" key="1">
    <citation type="submission" date="2016-10" db="EMBL/GenBank/DDBJ databases">
        <authorList>
            <person name="Varghese N."/>
        </authorList>
    </citation>
    <scope>NUCLEOTIDE SEQUENCE [LARGE SCALE GENOMIC DNA]</scope>
    <source>
        <strain evidence="15">DSM 20406</strain>
    </source>
</reference>
<feature type="region of interest" description="Interaction with substrate tRNA" evidence="10">
    <location>
        <begin position="34"/>
        <end position="37"/>
    </location>
</feature>
<dbReference type="PANTHER" id="PTHR11088">
    <property type="entry name" value="TRNA DIMETHYLALLYLTRANSFERASE"/>
    <property type="match status" value="1"/>
</dbReference>
<dbReference type="PANTHER" id="PTHR11088:SF60">
    <property type="entry name" value="TRNA DIMETHYLALLYLTRANSFERASE"/>
    <property type="match status" value="1"/>
</dbReference>
<gene>
    <name evidence="10" type="primary">miaA</name>
    <name evidence="14" type="ORF">SAMN04487834_10068</name>
</gene>
<dbReference type="EMBL" id="FNYK01000006">
    <property type="protein sequence ID" value="SEI48661.1"/>
    <property type="molecule type" value="Genomic_DNA"/>
</dbReference>
<evidence type="ECO:0000256" key="11">
    <source>
        <dbReference type="RuleBase" id="RU003783"/>
    </source>
</evidence>
<dbReference type="Gene3D" id="1.10.20.140">
    <property type="match status" value="1"/>
</dbReference>
<sequence length="306" mass="35644">MEKVLVVVGPTGVGKTKLSIELAKKYDGEVISGDSMQIYKTMDIGTAKVTRQEMQGAIHHLIDVKNPDESYSVMEFQETVRQKIHEITKRGKMPILVGGTGLYIKAVLYDYHFEKSESDHEATERKYAHLDNQALYQHLRDIDPEATHNIHPNNRRRVLRAIEIYETTGQKKSSIEAAQNHQMIYDAYLIGLTLPRPLLHSRIDQRVNVMMENGLEEEVDRLMKSGAQDDWQSMKAIGYKEWFDYYRGDKSKIEVVEAIKTHSRQYAKRQYTWFNNQMQVNWYDVNLENFAETVNNVEKDVDVWIK</sequence>
<evidence type="ECO:0000256" key="5">
    <source>
        <dbReference type="ARBA" id="ARBA00022694"/>
    </source>
</evidence>
<dbReference type="Proteomes" id="UP000183028">
    <property type="component" value="Unassembled WGS sequence"/>
</dbReference>
<comment type="subunit">
    <text evidence="10">Monomer.</text>
</comment>
<dbReference type="EC" id="2.5.1.75" evidence="10"/>
<dbReference type="RefSeq" id="WP_074731296.1">
    <property type="nucleotide sequence ID" value="NZ_FNYK01000006.1"/>
</dbReference>
<evidence type="ECO:0000256" key="3">
    <source>
        <dbReference type="ARBA" id="ARBA00005842"/>
    </source>
</evidence>
<comment type="catalytic activity">
    <reaction evidence="9 10 11">
        <text>adenosine(37) in tRNA + dimethylallyl diphosphate = N(6)-dimethylallyladenosine(37) in tRNA + diphosphate</text>
        <dbReference type="Rhea" id="RHEA:26482"/>
        <dbReference type="Rhea" id="RHEA-COMP:10162"/>
        <dbReference type="Rhea" id="RHEA-COMP:10375"/>
        <dbReference type="ChEBI" id="CHEBI:33019"/>
        <dbReference type="ChEBI" id="CHEBI:57623"/>
        <dbReference type="ChEBI" id="CHEBI:74411"/>
        <dbReference type="ChEBI" id="CHEBI:74415"/>
        <dbReference type="EC" id="2.5.1.75"/>
    </reaction>
</comment>
<protein>
    <recommendedName>
        <fullName evidence="10">tRNA dimethylallyltransferase</fullName>
        <ecNumber evidence="10">2.5.1.75</ecNumber>
    </recommendedName>
    <alternativeName>
        <fullName evidence="10">Dimethylallyl diphosphate:tRNA dimethylallyltransferase</fullName>
        <shortName evidence="10">DMAPP:tRNA dimethylallyltransferase</shortName>
        <shortName evidence="10">DMATase</shortName>
    </alternativeName>
    <alternativeName>
        <fullName evidence="10">Isopentenyl-diphosphate:tRNA isopentenyltransferase</fullName>
        <shortName evidence="10">IPP transferase</shortName>
        <shortName evidence="10">IPPT</shortName>
        <shortName evidence="10">IPTase</shortName>
    </alternativeName>
</protein>
<dbReference type="SUPFAM" id="SSF52540">
    <property type="entry name" value="P-loop containing nucleoside triphosphate hydrolases"/>
    <property type="match status" value="2"/>
</dbReference>
<dbReference type="GO" id="GO:0006400">
    <property type="term" value="P:tRNA modification"/>
    <property type="evidence" value="ECO:0007669"/>
    <property type="project" value="TreeGrafter"/>
</dbReference>
<dbReference type="InterPro" id="IPR018022">
    <property type="entry name" value="IPT"/>
</dbReference>
<dbReference type="AlphaFoldDB" id="A0A1H6QY98"/>
<evidence type="ECO:0000256" key="7">
    <source>
        <dbReference type="ARBA" id="ARBA00022840"/>
    </source>
</evidence>
<evidence type="ECO:0000256" key="13">
    <source>
        <dbReference type="RuleBase" id="RU003785"/>
    </source>
</evidence>
<evidence type="ECO:0000256" key="2">
    <source>
        <dbReference type="ARBA" id="ARBA00003213"/>
    </source>
</evidence>
<dbReference type="InterPro" id="IPR039657">
    <property type="entry name" value="Dimethylallyltransferase"/>
</dbReference>
<keyword evidence="4 10" id="KW-0808">Transferase</keyword>
<dbReference type="GO" id="GO:0052381">
    <property type="term" value="F:tRNA dimethylallyltransferase activity"/>
    <property type="evidence" value="ECO:0007669"/>
    <property type="project" value="UniProtKB-UniRule"/>
</dbReference>